<accession>A0A5D0XPG2</accession>
<comment type="caution">
    <text evidence="1">The sequence shown here is derived from an EMBL/GenBank/DDBJ whole genome shotgun (WGS) entry which is preliminary data.</text>
</comment>
<evidence type="ECO:0000313" key="2">
    <source>
        <dbReference type="Proteomes" id="UP000323410"/>
    </source>
</evidence>
<reference evidence="1 2" key="1">
    <citation type="submission" date="2019-08" db="EMBL/GenBank/DDBJ databases">
        <title>Genone of Arthrobacter echini P9.</title>
        <authorList>
            <person name="Bowman J.P."/>
        </authorList>
    </citation>
    <scope>NUCLEOTIDE SEQUENCE [LARGE SCALE GENOMIC DNA]</scope>
    <source>
        <strain evidence="1 2">P9</strain>
    </source>
</reference>
<dbReference type="EMBL" id="VSLD01000005">
    <property type="protein sequence ID" value="TYC98504.1"/>
    <property type="molecule type" value="Genomic_DNA"/>
</dbReference>
<dbReference type="InterPro" id="IPR027417">
    <property type="entry name" value="P-loop_NTPase"/>
</dbReference>
<dbReference type="AlphaFoldDB" id="A0A5D0XPG2"/>
<dbReference type="NCBIfam" id="NF006743">
    <property type="entry name" value="PRK09270.1-2"/>
    <property type="match status" value="1"/>
</dbReference>
<dbReference type="GO" id="GO:0016301">
    <property type="term" value="F:kinase activity"/>
    <property type="evidence" value="ECO:0007669"/>
    <property type="project" value="UniProtKB-KW"/>
</dbReference>
<gene>
    <name evidence="1" type="ORF">FQ377_11400</name>
</gene>
<dbReference type="SUPFAM" id="SSF52540">
    <property type="entry name" value="P-loop containing nucleoside triphosphate hydrolases"/>
    <property type="match status" value="1"/>
</dbReference>
<protein>
    <submittedName>
        <fullName evidence="1">Nucleoside/nucleotide kinase family protein</fullName>
    </submittedName>
</protein>
<organism evidence="1 2">
    <name type="scientific">Arthrobacter echini</name>
    <dbReference type="NCBI Taxonomy" id="1529066"/>
    <lineage>
        <taxon>Bacteria</taxon>
        <taxon>Bacillati</taxon>
        <taxon>Actinomycetota</taxon>
        <taxon>Actinomycetes</taxon>
        <taxon>Micrococcales</taxon>
        <taxon>Micrococcaceae</taxon>
        <taxon>Arthrobacter</taxon>
    </lineage>
</organism>
<proteinExistence type="predicted"/>
<dbReference type="PANTHER" id="PTHR10285">
    <property type="entry name" value="URIDINE KINASE"/>
    <property type="match status" value="1"/>
</dbReference>
<evidence type="ECO:0000313" key="1">
    <source>
        <dbReference type="EMBL" id="TYC98504.1"/>
    </source>
</evidence>
<keyword evidence="1" id="KW-0418">Kinase</keyword>
<keyword evidence="2" id="KW-1185">Reference proteome</keyword>
<keyword evidence="1" id="KW-0808">Transferase</keyword>
<dbReference type="OrthoDB" id="3192509at2"/>
<sequence length="209" mass="22856">MRTIHDLHHLLPRPAPNERVVLGLVGAPGAGKSTVAGMIAALDPAAHALVPLDGFHLADRALSGLGLLDRKGAHETFDAHGYAALLTRLRSRPAETVYAPSFERDLEQPLANALAVPSSSTLLVTEGNYLLLDAPGWREARSRTDETWFLDVDPAVRRSRLIDRHIRFGKEPREAEAWVRRVDDPNAALVGATRHRADRVLDLTAWAPA</sequence>
<dbReference type="Gene3D" id="3.40.50.300">
    <property type="entry name" value="P-loop containing nucleotide triphosphate hydrolases"/>
    <property type="match status" value="1"/>
</dbReference>
<dbReference type="Proteomes" id="UP000323410">
    <property type="component" value="Unassembled WGS sequence"/>
</dbReference>
<name>A0A5D0XPG2_9MICC</name>